<accession>A0A9D4TA67</accession>
<dbReference type="AlphaFoldDB" id="A0A9D4TA67"/>
<keyword evidence="1" id="KW-0813">Transport</keyword>
<reference evidence="9" key="1">
    <citation type="journal article" date="2020" name="Cell">
        <title>Large-Scale Comparative Analyses of Tick Genomes Elucidate Their Genetic Diversity and Vector Capacities.</title>
        <authorList>
            <consortium name="Tick Genome and Microbiome Consortium (TIGMIC)"/>
            <person name="Jia N."/>
            <person name="Wang J."/>
            <person name="Shi W."/>
            <person name="Du L."/>
            <person name="Sun Y."/>
            <person name="Zhan W."/>
            <person name="Jiang J.F."/>
            <person name="Wang Q."/>
            <person name="Zhang B."/>
            <person name="Ji P."/>
            <person name="Bell-Sakyi L."/>
            <person name="Cui X.M."/>
            <person name="Yuan T.T."/>
            <person name="Jiang B.G."/>
            <person name="Yang W.F."/>
            <person name="Lam T.T."/>
            <person name="Chang Q.C."/>
            <person name="Ding S.J."/>
            <person name="Wang X.J."/>
            <person name="Zhu J.G."/>
            <person name="Ruan X.D."/>
            <person name="Zhao L."/>
            <person name="Wei J.T."/>
            <person name="Ye R.Z."/>
            <person name="Que T.C."/>
            <person name="Du C.H."/>
            <person name="Zhou Y.H."/>
            <person name="Cheng J.X."/>
            <person name="Dai P.F."/>
            <person name="Guo W.B."/>
            <person name="Han X.H."/>
            <person name="Huang E.J."/>
            <person name="Li L.F."/>
            <person name="Wei W."/>
            <person name="Gao Y.C."/>
            <person name="Liu J.Z."/>
            <person name="Shao H.Z."/>
            <person name="Wang X."/>
            <person name="Wang C.C."/>
            <person name="Yang T.C."/>
            <person name="Huo Q.B."/>
            <person name="Li W."/>
            <person name="Chen H.Y."/>
            <person name="Chen S.E."/>
            <person name="Zhou L.G."/>
            <person name="Ni X.B."/>
            <person name="Tian J.H."/>
            <person name="Sheng Y."/>
            <person name="Liu T."/>
            <person name="Pan Y.S."/>
            <person name="Xia L.Y."/>
            <person name="Li J."/>
            <person name="Zhao F."/>
            <person name="Cao W.C."/>
        </authorList>
    </citation>
    <scope>NUCLEOTIDE SEQUENCE</scope>
    <source>
        <strain evidence="9">Rsan-2018</strain>
    </source>
</reference>
<dbReference type="Proteomes" id="UP000821837">
    <property type="component" value="Chromosome 1"/>
</dbReference>
<dbReference type="VEuPathDB" id="VectorBase:RSAN_037007"/>
<dbReference type="InterPro" id="IPR052244">
    <property type="entry name" value="Choline_transporter"/>
</dbReference>
<proteinExistence type="predicted"/>
<evidence type="ECO:0008006" key="11">
    <source>
        <dbReference type="Google" id="ProtNLM"/>
    </source>
</evidence>
<dbReference type="PANTHER" id="PTHR45897">
    <property type="entry name" value="HIGH-AFFINITY CHOLINE TRANSPORTER 1"/>
    <property type="match status" value="1"/>
</dbReference>
<dbReference type="PANTHER" id="PTHR45897:SF4">
    <property type="entry name" value="HIGH-AFFINITY CHOLINE TRANSPORTER 1"/>
    <property type="match status" value="1"/>
</dbReference>
<evidence type="ECO:0000256" key="1">
    <source>
        <dbReference type="ARBA" id="ARBA00022448"/>
    </source>
</evidence>
<evidence type="ECO:0000256" key="5">
    <source>
        <dbReference type="ARBA" id="ARBA00023180"/>
    </source>
</evidence>
<evidence type="ECO:0000256" key="3">
    <source>
        <dbReference type="ARBA" id="ARBA00023053"/>
    </source>
</evidence>
<evidence type="ECO:0000256" key="2">
    <source>
        <dbReference type="ARBA" id="ARBA00022847"/>
    </source>
</evidence>
<feature type="region of interest" description="Disordered" evidence="7">
    <location>
        <begin position="113"/>
        <end position="136"/>
    </location>
</feature>
<keyword evidence="8" id="KW-0472">Membrane</keyword>
<keyword evidence="6" id="KW-0739">Sodium transport</keyword>
<dbReference type="EMBL" id="JABSTV010001245">
    <property type="protein sequence ID" value="KAH7983628.1"/>
    <property type="molecule type" value="Genomic_DNA"/>
</dbReference>
<evidence type="ECO:0000313" key="10">
    <source>
        <dbReference type="Proteomes" id="UP000821837"/>
    </source>
</evidence>
<dbReference type="GO" id="GO:0005886">
    <property type="term" value="C:plasma membrane"/>
    <property type="evidence" value="ECO:0007669"/>
    <property type="project" value="TreeGrafter"/>
</dbReference>
<sequence length="136" mass="14724">MAVAVRSVYDLWALSADLVYVLLLPQLLAAVFLGRRWCNAIGSVSAFSLGLALRVLGGEPVLGIPAVMHYPLYDGSTQLFPFKTVTMLLSGITLLAVSRVADWVTGSKRAARLETPPSPACERPKRPALTSNDLWK</sequence>
<evidence type="ECO:0000256" key="8">
    <source>
        <dbReference type="SAM" id="Phobius"/>
    </source>
</evidence>
<organism evidence="9 10">
    <name type="scientific">Rhipicephalus sanguineus</name>
    <name type="common">Brown dog tick</name>
    <name type="synonym">Ixodes sanguineus</name>
    <dbReference type="NCBI Taxonomy" id="34632"/>
    <lineage>
        <taxon>Eukaryota</taxon>
        <taxon>Metazoa</taxon>
        <taxon>Ecdysozoa</taxon>
        <taxon>Arthropoda</taxon>
        <taxon>Chelicerata</taxon>
        <taxon>Arachnida</taxon>
        <taxon>Acari</taxon>
        <taxon>Parasitiformes</taxon>
        <taxon>Ixodida</taxon>
        <taxon>Ixodoidea</taxon>
        <taxon>Ixodidae</taxon>
        <taxon>Rhipicephalinae</taxon>
        <taxon>Rhipicephalus</taxon>
        <taxon>Rhipicephalus</taxon>
    </lineage>
</organism>
<name>A0A9D4TA67_RHISA</name>
<reference evidence="9" key="2">
    <citation type="submission" date="2021-09" db="EMBL/GenBank/DDBJ databases">
        <authorList>
            <person name="Jia N."/>
            <person name="Wang J."/>
            <person name="Shi W."/>
            <person name="Du L."/>
            <person name="Sun Y."/>
            <person name="Zhan W."/>
            <person name="Jiang J."/>
            <person name="Wang Q."/>
            <person name="Zhang B."/>
            <person name="Ji P."/>
            <person name="Sakyi L.B."/>
            <person name="Cui X."/>
            <person name="Yuan T."/>
            <person name="Jiang B."/>
            <person name="Yang W."/>
            <person name="Lam T.T.-Y."/>
            <person name="Chang Q."/>
            <person name="Ding S."/>
            <person name="Wang X."/>
            <person name="Zhu J."/>
            <person name="Ruan X."/>
            <person name="Zhao L."/>
            <person name="Wei J."/>
            <person name="Que T."/>
            <person name="Du C."/>
            <person name="Cheng J."/>
            <person name="Dai P."/>
            <person name="Han X."/>
            <person name="Huang E."/>
            <person name="Gao Y."/>
            <person name="Liu J."/>
            <person name="Shao H."/>
            <person name="Ye R."/>
            <person name="Li L."/>
            <person name="Wei W."/>
            <person name="Wang X."/>
            <person name="Wang C."/>
            <person name="Huo Q."/>
            <person name="Li W."/>
            <person name="Guo W."/>
            <person name="Chen H."/>
            <person name="Chen S."/>
            <person name="Zhou L."/>
            <person name="Zhou L."/>
            <person name="Ni X."/>
            <person name="Tian J."/>
            <person name="Zhou Y."/>
            <person name="Sheng Y."/>
            <person name="Liu T."/>
            <person name="Pan Y."/>
            <person name="Xia L."/>
            <person name="Li J."/>
            <person name="Zhao F."/>
            <person name="Cao W."/>
        </authorList>
    </citation>
    <scope>NUCLEOTIDE SEQUENCE</scope>
    <source>
        <strain evidence="9">Rsan-2018</strain>
        <tissue evidence="9">Larvae</tissue>
    </source>
</reference>
<dbReference type="GO" id="GO:0008292">
    <property type="term" value="P:acetylcholine biosynthetic process"/>
    <property type="evidence" value="ECO:0007669"/>
    <property type="project" value="TreeGrafter"/>
</dbReference>
<evidence type="ECO:0000256" key="4">
    <source>
        <dbReference type="ARBA" id="ARBA00023065"/>
    </source>
</evidence>
<keyword evidence="2" id="KW-0769">Symport</keyword>
<evidence type="ECO:0000313" key="9">
    <source>
        <dbReference type="EMBL" id="KAH7983628.1"/>
    </source>
</evidence>
<feature type="transmembrane region" description="Helical" evidence="8">
    <location>
        <begin position="80"/>
        <end position="101"/>
    </location>
</feature>
<keyword evidence="4" id="KW-0406">Ion transport</keyword>
<dbReference type="GO" id="GO:0005307">
    <property type="term" value="F:choline:sodium symporter activity"/>
    <property type="evidence" value="ECO:0007669"/>
    <property type="project" value="TreeGrafter"/>
</dbReference>
<keyword evidence="3" id="KW-0915">Sodium</keyword>
<feature type="transmembrane region" description="Helical" evidence="8">
    <location>
        <begin position="12"/>
        <end position="34"/>
    </location>
</feature>
<keyword evidence="10" id="KW-1185">Reference proteome</keyword>
<evidence type="ECO:0000256" key="6">
    <source>
        <dbReference type="ARBA" id="ARBA00023201"/>
    </source>
</evidence>
<keyword evidence="8" id="KW-0812">Transmembrane</keyword>
<comment type="caution">
    <text evidence="9">The sequence shown here is derived from an EMBL/GenBank/DDBJ whole genome shotgun (WGS) entry which is preliminary data.</text>
</comment>
<evidence type="ECO:0000256" key="7">
    <source>
        <dbReference type="SAM" id="MobiDB-lite"/>
    </source>
</evidence>
<feature type="transmembrane region" description="Helical" evidence="8">
    <location>
        <begin position="46"/>
        <end position="68"/>
    </location>
</feature>
<protein>
    <recommendedName>
        <fullName evidence="11">High-affinity choline transporter</fullName>
    </recommendedName>
</protein>
<gene>
    <name evidence="9" type="ORF">HPB52_013192</name>
</gene>
<keyword evidence="5" id="KW-0325">Glycoprotein</keyword>
<keyword evidence="8" id="KW-1133">Transmembrane helix</keyword>